<evidence type="ECO:0000256" key="1">
    <source>
        <dbReference type="SAM" id="MobiDB-lite"/>
    </source>
</evidence>
<evidence type="ECO:0000313" key="3">
    <source>
        <dbReference type="Proteomes" id="UP000249432"/>
    </source>
</evidence>
<reference evidence="2 3" key="1">
    <citation type="submission" date="2017-08" db="EMBL/GenBank/DDBJ databases">
        <title>Infants hospitalized years apart are colonized by the same room-sourced microbial strains.</title>
        <authorList>
            <person name="Brooks B."/>
            <person name="Olm M.R."/>
            <person name="Firek B.A."/>
            <person name="Baker R."/>
            <person name="Thomas B.C."/>
            <person name="Morowitz M.J."/>
            <person name="Banfield J.F."/>
        </authorList>
    </citation>
    <scope>NUCLEOTIDE SEQUENCE [LARGE SCALE GENOMIC DNA]</scope>
    <source>
        <strain evidence="2">S2_003_000_R1_3</strain>
    </source>
</reference>
<name>A0A2W5T1L4_9CORY</name>
<comment type="caution">
    <text evidence="2">The sequence shown here is derived from an EMBL/GenBank/DDBJ whole genome shotgun (WGS) entry which is preliminary data.</text>
</comment>
<sequence length="158" mass="15809">MLIIPALLVLLAVVSPRSWKVKLGQSLATVVAMVVSAGWYIVAVALWPSSSRPYIGGSTNNFIWDLTLGDNGFSRLSGNGSAPGDGAGGVPGDGAGQGGSSVSDAAQGAASAVNDGMAQTGSSGQGIPCRKADPPEAAVMVARRFLVNRAFSGCLTSS</sequence>
<dbReference type="Proteomes" id="UP000249432">
    <property type="component" value="Unassembled WGS sequence"/>
</dbReference>
<gene>
    <name evidence="2" type="ORF">DI525_00030</name>
</gene>
<dbReference type="EMBL" id="QFRA01000001">
    <property type="protein sequence ID" value="PZR06723.1"/>
    <property type="molecule type" value="Genomic_DNA"/>
</dbReference>
<protein>
    <submittedName>
        <fullName evidence="2">Uncharacterized protein</fullName>
    </submittedName>
</protein>
<organism evidence="2 3">
    <name type="scientific">Corynebacterium kroppenstedtii</name>
    <dbReference type="NCBI Taxonomy" id="161879"/>
    <lineage>
        <taxon>Bacteria</taxon>
        <taxon>Bacillati</taxon>
        <taxon>Actinomycetota</taxon>
        <taxon>Actinomycetes</taxon>
        <taxon>Mycobacteriales</taxon>
        <taxon>Corynebacteriaceae</taxon>
        <taxon>Corynebacterium</taxon>
    </lineage>
</organism>
<accession>A0A2W5T1L4</accession>
<evidence type="ECO:0000313" key="2">
    <source>
        <dbReference type="EMBL" id="PZR06723.1"/>
    </source>
</evidence>
<feature type="region of interest" description="Disordered" evidence="1">
    <location>
        <begin position="77"/>
        <end position="106"/>
    </location>
</feature>
<proteinExistence type="predicted"/>
<dbReference type="AlphaFoldDB" id="A0A2W5T1L4"/>
<feature type="compositionally biased region" description="Gly residues" evidence="1">
    <location>
        <begin position="81"/>
        <end position="99"/>
    </location>
</feature>